<gene>
    <name evidence="1" type="ORF">LA20533_01870</name>
</gene>
<evidence type="ECO:0000313" key="2">
    <source>
        <dbReference type="Proteomes" id="UP000185499"/>
    </source>
</evidence>
<organism evidence="1 2">
    <name type="scientific">Amylolactobacillus amylophilus DSM 20533 = JCM 1125</name>
    <dbReference type="NCBI Taxonomy" id="1423721"/>
    <lineage>
        <taxon>Bacteria</taxon>
        <taxon>Bacillati</taxon>
        <taxon>Bacillota</taxon>
        <taxon>Bacilli</taxon>
        <taxon>Lactobacillales</taxon>
        <taxon>Lactobacillaceae</taxon>
        <taxon>Amylolactobacillus</taxon>
    </lineage>
</organism>
<keyword evidence="2" id="KW-1185">Reference proteome</keyword>
<sequence>MKNVVKICTTLLVAAILGGLFLVGNVYSKRQINHQLTNATTRMFRTLKAHGKYKLNSGRQIILTSKGQKLLQPNLAFYQNGSEILRDLGFEFQNGRIGVAQASGVITLPANLKRGDLITGTLPFPVDAVTSNTKLVIKAGEHSLTYTPNHFERVGEDPNSRKFAIMIGYNFSDGKKIPDERYLLPLRGQQIQFEFTGLHFTHGNSTGQKQAIAHQQLIEQHDINYVARDKVMSFTINSIGKKPRVANFTVRLDGQDSTNAFNVRLITIKKYAKNVHKYRVVVEAKKNIIGQNLRLKLALDGDFSFVSYSSNSILHAY</sequence>
<dbReference type="Proteomes" id="UP000185499">
    <property type="component" value="Chromosome"/>
</dbReference>
<dbReference type="RefSeq" id="WP_056946505.1">
    <property type="nucleotide sequence ID" value="NZ_AYYS01000013.1"/>
</dbReference>
<reference evidence="1 2" key="1">
    <citation type="submission" date="2016-12" db="EMBL/GenBank/DDBJ databases">
        <title>The whole genome sequencing and assembly of Lactobacillus amylophilus DSM 20533T strain.</title>
        <authorList>
            <person name="Lee Y.-J."/>
            <person name="Yi H."/>
            <person name="Bahn Y.-S."/>
            <person name="Kim J.F."/>
            <person name="Lee D.-W."/>
        </authorList>
    </citation>
    <scope>NUCLEOTIDE SEQUENCE [LARGE SCALE GENOMIC DNA]</scope>
    <source>
        <strain evidence="1 2">DSM 20533</strain>
    </source>
</reference>
<dbReference type="KEGG" id="lah:LA20533_01870"/>
<dbReference type="EMBL" id="CP018888">
    <property type="protein sequence ID" value="APT18103.1"/>
    <property type="molecule type" value="Genomic_DNA"/>
</dbReference>
<proteinExistence type="predicted"/>
<name>A0A1L6XAW9_9LACO</name>
<accession>A0A1L6XAW9</accession>
<protein>
    <submittedName>
        <fullName evidence="1">Uncharacterized protein</fullName>
    </submittedName>
</protein>
<evidence type="ECO:0000313" key="1">
    <source>
        <dbReference type="EMBL" id="APT18103.1"/>
    </source>
</evidence>
<dbReference type="AlphaFoldDB" id="A0A1L6XAW9"/>